<protein>
    <recommendedName>
        <fullName evidence="8">Porin</fullName>
    </recommendedName>
</protein>
<feature type="transmembrane region" description="Helical" evidence="6">
    <location>
        <begin position="71"/>
        <end position="93"/>
    </location>
</feature>
<evidence type="ECO:0000256" key="1">
    <source>
        <dbReference type="ARBA" id="ARBA00004141"/>
    </source>
</evidence>
<evidence type="ECO:0008006" key="8">
    <source>
        <dbReference type="Google" id="ProtNLM"/>
    </source>
</evidence>
<dbReference type="InterPro" id="IPR034294">
    <property type="entry name" value="Aquaporin_transptr"/>
</dbReference>
<evidence type="ECO:0000256" key="5">
    <source>
        <dbReference type="ARBA" id="ARBA00023136"/>
    </source>
</evidence>
<feature type="transmembrane region" description="Helical" evidence="6">
    <location>
        <begin position="138"/>
        <end position="160"/>
    </location>
</feature>
<evidence type="ECO:0000256" key="3">
    <source>
        <dbReference type="ARBA" id="ARBA00022692"/>
    </source>
</evidence>
<keyword evidence="5 6" id="KW-0472">Membrane</keyword>
<reference evidence="7" key="1">
    <citation type="submission" date="2018-05" db="EMBL/GenBank/DDBJ databases">
        <authorList>
            <person name="Lanie J.A."/>
            <person name="Ng W.-L."/>
            <person name="Kazmierczak K.M."/>
            <person name="Andrzejewski T.M."/>
            <person name="Davidsen T.M."/>
            <person name="Wayne K.J."/>
            <person name="Tettelin H."/>
            <person name="Glass J.I."/>
            <person name="Rusch D."/>
            <person name="Podicherti R."/>
            <person name="Tsui H.-C.T."/>
            <person name="Winkler M.E."/>
        </authorList>
    </citation>
    <scope>NUCLEOTIDE SEQUENCE</scope>
</reference>
<name>A0A382KTW0_9ZZZZ</name>
<keyword evidence="3 6" id="KW-0812">Transmembrane</keyword>
<feature type="non-terminal residue" evidence="7">
    <location>
        <position position="200"/>
    </location>
</feature>
<keyword evidence="4 6" id="KW-1133">Transmembrane helix</keyword>
<dbReference type="Pfam" id="PF00230">
    <property type="entry name" value="MIP"/>
    <property type="match status" value="1"/>
</dbReference>
<feature type="transmembrane region" description="Helical" evidence="6">
    <location>
        <begin position="7"/>
        <end position="25"/>
    </location>
</feature>
<dbReference type="Gene3D" id="1.20.1080.10">
    <property type="entry name" value="Glycerol uptake facilitator protein"/>
    <property type="match status" value="1"/>
</dbReference>
<organism evidence="7">
    <name type="scientific">marine metagenome</name>
    <dbReference type="NCBI Taxonomy" id="408172"/>
    <lineage>
        <taxon>unclassified sequences</taxon>
        <taxon>metagenomes</taxon>
        <taxon>ecological metagenomes</taxon>
    </lineage>
</organism>
<comment type="subcellular location">
    <subcellularLocation>
        <location evidence="1">Membrane</location>
        <topology evidence="1">Multi-pass membrane protein</topology>
    </subcellularLocation>
</comment>
<dbReference type="SUPFAM" id="SSF81338">
    <property type="entry name" value="Aquaporin-like"/>
    <property type="match status" value="1"/>
</dbReference>
<dbReference type="GO" id="GO:0016020">
    <property type="term" value="C:membrane"/>
    <property type="evidence" value="ECO:0007669"/>
    <property type="project" value="UniProtKB-SubCell"/>
</dbReference>
<dbReference type="InterPro" id="IPR022357">
    <property type="entry name" value="MIP_CS"/>
</dbReference>
<dbReference type="PANTHER" id="PTHR45724">
    <property type="entry name" value="AQUAPORIN NIP2-1"/>
    <property type="match status" value="1"/>
</dbReference>
<evidence type="ECO:0000313" key="7">
    <source>
        <dbReference type="EMBL" id="SVC26973.1"/>
    </source>
</evidence>
<feature type="transmembrane region" description="Helical" evidence="6">
    <location>
        <begin position="105"/>
        <end position="126"/>
    </location>
</feature>
<evidence type="ECO:0000256" key="4">
    <source>
        <dbReference type="ARBA" id="ARBA00022989"/>
    </source>
</evidence>
<dbReference type="PRINTS" id="PR00783">
    <property type="entry name" value="MINTRINSICP"/>
</dbReference>
<dbReference type="InterPro" id="IPR000425">
    <property type="entry name" value="MIP"/>
</dbReference>
<dbReference type="PANTHER" id="PTHR45724:SF13">
    <property type="entry name" value="AQUAPORIN NIP1-1-RELATED"/>
    <property type="match status" value="1"/>
</dbReference>
<evidence type="ECO:0000256" key="6">
    <source>
        <dbReference type="SAM" id="Phobius"/>
    </source>
</evidence>
<gene>
    <name evidence="7" type="ORF">METZ01_LOCUS279827</name>
</gene>
<dbReference type="EMBL" id="UINC01082316">
    <property type="protein sequence ID" value="SVC26973.1"/>
    <property type="molecule type" value="Genomic_DNA"/>
</dbReference>
<feature type="transmembrane region" description="Helical" evidence="6">
    <location>
        <begin position="172"/>
        <end position="191"/>
    </location>
</feature>
<dbReference type="GO" id="GO:0015267">
    <property type="term" value="F:channel activity"/>
    <property type="evidence" value="ECO:0007669"/>
    <property type="project" value="InterPro"/>
</dbReference>
<keyword evidence="2" id="KW-0813">Transport</keyword>
<proteinExistence type="predicted"/>
<dbReference type="PROSITE" id="PS00221">
    <property type="entry name" value="MIP"/>
    <property type="match status" value="1"/>
</dbReference>
<dbReference type="AlphaFoldDB" id="A0A382KTW0"/>
<accession>A0A382KTW0</accession>
<sequence length="200" mass="19936">MKNYVTEFIGTFFLVLTIGLTVLGGTEFAPLAIGAALMVMVYMGGHISGAHYNPAVTLAVFMRGKIDAGSVAPYMASQLAGAFLATVIVQLILGSTFAPAPSAEATIAAALLVEVLYTFALALVILNVSTADSTSGNSFYGLAIGFTVAAGAFAGGPVSGGAFNPAVGTGPILAHAMLGGGGLGDLWLYLVGPFVGGALA</sequence>
<feature type="transmembrane region" description="Helical" evidence="6">
    <location>
        <begin position="31"/>
        <end position="50"/>
    </location>
</feature>
<dbReference type="InterPro" id="IPR023271">
    <property type="entry name" value="Aquaporin-like"/>
</dbReference>
<evidence type="ECO:0000256" key="2">
    <source>
        <dbReference type="ARBA" id="ARBA00022448"/>
    </source>
</evidence>